<dbReference type="Pfam" id="PF07992">
    <property type="entry name" value="Pyr_redox_2"/>
    <property type="match status" value="1"/>
</dbReference>
<dbReference type="GO" id="GO:0016491">
    <property type="term" value="F:oxidoreductase activity"/>
    <property type="evidence" value="ECO:0007669"/>
    <property type="project" value="UniProtKB-KW"/>
</dbReference>
<dbReference type="PRINTS" id="PR00469">
    <property type="entry name" value="PNDRDTASEII"/>
</dbReference>
<dbReference type="Pfam" id="PF13510">
    <property type="entry name" value="Fer2_4"/>
    <property type="match status" value="1"/>
</dbReference>
<evidence type="ECO:0000259" key="4">
    <source>
        <dbReference type="Pfam" id="PF01571"/>
    </source>
</evidence>
<dbReference type="InterPro" id="IPR006222">
    <property type="entry name" value="GCVT_N"/>
</dbReference>
<gene>
    <name evidence="8" type="ORF">GII30_03045</name>
</gene>
<evidence type="ECO:0000259" key="6">
    <source>
        <dbReference type="Pfam" id="PF08669"/>
    </source>
</evidence>
<feature type="compositionally biased region" description="Low complexity" evidence="3">
    <location>
        <begin position="346"/>
        <end position="356"/>
    </location>
</feature>
<evidence type="ECO:0000259" key="7">
    <source>
        <dbReference type="Pfam" id="PF17806"/>
    </source>
</evidence>
<evidence type="ECO:0000256" key="1">
    <source>
        <dbReference type="ARBA" id="ARBA00008609"/>
    </source>
</evidence>
<dbReference type="Gene3D" id="3.10.20.440">
    <property type="entry name" value="2Fe-2S iron-sulphur cluster binding domain, sarcosine oxidase, alpha subunit, N-terminal domain"/>
    <property type="match status" value="1"/>
</dbReference>
<dbReference type="Pfam" id="PF01571">
    <property type="entry name" value="GCV_T"/>
    <property type="match status" value="1"/>
</dbReference>
<name>A0A857LI75_9ACTN</name>
<dbReference type="PRINTS" id="PR00368">
    <property type="entry name" value="FADPNR"/>
</dbReference>
<comment type="similarity">
    <text evidence="1">Belongs to the GcvT family.</text>
</comment>
<dbReference type="SUPFAM" id="SSF51905">
    <property type="entry name" value="FAD/NAD(P)-binding domain"/>
    <property type="match status" value="2"/>
</dbReference>
<dbReference type="RefSeq" id="WP_005193486.1">
    <property type="nucleotide sequence ID" value="NZ_CP045804.1"/>
</dbReference>
<dbReference type="Pfam" id="PF17806">
    <property type="entry name" value="SO_alpha_A3"/>
    <property type="match status" value="1"/>
</dbReference>
<organism evidence="8">
    <name type="scientific">Gordonia amarae</name>
    <dbReference type="NCBI Taxonomy" id="36821"/>
    <lineage>
        <taxon>Bacteria</taxon>
        <taxon>Bacillati</taxon>
        <taxon>Actinomycetota</taxon>
        <taxon>Actinomycetes</taxon>
        <taxon>Mycobacteriales</taxon>
        <taxon>Gordoniaceae</taxon>
        <taxon>Gordonia</taxon>
    </lineage>
</organism>
<dbReference type="InterPro" id="IPR042204">
    <property type="entry name" value="2Fe-2S-bd_N"/>
</dbReference>
<protein>
    <submittedName>
        <fullName evidence="8">FAD-dependent oxidoreductase</fullName>
    </submittedName>
</protein>
<dbReference type="InterPro" id="IPR041117">
    <property type="entry name" value="SoxA_A3"/>
</dbReference>
<feature type="domain" description="FAD/NAD(P)-binding" evidence="5">
    <location>
        <begin position="122"/>
        <end position="330"/>
    </location>
</feature>
<dbReference type="InterPro" id="IPR027266">
    <property type="entry name" value="TrmE/GcvT-like"/>
</dbReference>
<accession>A0A857LI75</accession>
<dbReference type="Gene3D" id="3.50.50.60">
    <property type="entry name" value="FAD/NAD(P)-binding domain"/>
    <property type="match status" value="1"/>
</dbReference>
<keyword evidence="2" id="KW-0560">Oxidoreductase</keyword>
<feature type="region of interest" description="Disordered" evidence="3">
    <location>
        <begin position="344"/>
        <end position="367"/>
    </location>
</feature>
<dbReference type="SUPFAM" id="SSF103025">
    <property type="entry name" value="Folate-binding domain"/>
    <property type="match status" value="1"/>
</dbReference>
<dbReference type="InterPro" id="IPR029043">
    <property type="entry name" value="GcvT/YgfZ_C"/>
</dbReference>
<dbReference type="PANTHER" id="PTHR43757:SF2">
    <property type="entry name" value="AMINOMETHYLTRANSFERASE, MITOCHONDRIAL"/>
    <property type="match status" value="1"/>
</dbReference>
<dbReference type="EMBL" id="CP045810">
    <property type="protein sequence ID" value="QHN38289.1"/>
    <property type="molecule type" value="Genomic_DNA"/>
</dbReference>
<evidence type="ECO:0000313" key="8">
    <source>
        <dbReference type="EMBL" id="QHN38289.1"/>
    </source>
</evidence>
<feature type="domain" description="Aminomethyltransferase C-terminal" evidence="6">
    <location>
        <begin position="908"/>
        <end position="997"/>
    </location>
</feature>
<evidence type="ECO:0000256" key="2">
    <source>
        <dbReference type="ARBA" id="ARBA00023002"/>
    </source>
</evidence>
<dbReference type="InterPro" id="IPR013977">
    <property type="entry name" value="GcvT_C"/>
</dbReference>
<sequence length="1005" mass="105943">MTQPNRLPTGGRIDRDRPIEFVFGGRTYTGYAGDTLASALLANGVREVTTSVNLGRVRGISGSWAEDATAQIGVDAPFIEPMIPATTVELCPGLVAHGVPGWGRLSFEPDTARYDRLHHHPDVLVVGAGAAGLMAALICARAGVSVLLVDERNTPGGATPDAAWVQAAVAEFDGFGHTTRLIRTTAFGGYDDGFVLAVEHRTDHLGDAAPAHVSRQRLHRIRARHIIVAAGAHERPIVFGDNDLPGVMLAGSAAEYVSRYGVRPGSSAVVYTAGDSAYEAAFALVRSGGAVPAIIDVREQVSSDLLDEARGLGIPVYPGGHVVRAVGSASTSAHGVSRLVANAPHTSTDIGDTTGDSDGGTGDQEATHSPVEVRGALATSLETSQDSDVHGPAGVSGAVVGAPGLDAGTVIDCDTILVSGGWNPAAHLWSQLRGAIAFDETAAAFLPVGSLGGVEIVGAATGLLTEGGCLTDGRRGALAALRKLNVALPEFRGVPKVSERTPAATAMCWRTPGDPATATTSFVDLQRDATVADIARAVGAGMRSVEHVKRYTTIGTAHDQGKTSGIVASGIVAELTGTPVAAAGTTTFRPPYTPVSFAVLAGRDRGDLYDPVRRTPIHDWHVESGTVFEDVGQWKRPRYYPRGGEDMDAAVQRECAAVRSGVGILDGSTLGLIEVAGPDSPAFMDMLYTNLMSTLKPAKIRYGVMCGADGMVIDDGTVMRIDDERYWVYTTTGNAAMILDWMQEWQQTEWPQLRVFTTSLTDHTATFPVVGPRSRDVIGAVFGDLDVSNEAFAFMEWRDTTFAGVPVRVGRVSFSGELAFEVNVAAGYARAVWDALIESGTQYGITPYGTETMHVLRAEKGYPIIGQDTDGTVTPHDLGLGWAVSKKKPDFIGKRSYTRQSHLDPDRKQLVGLLPVDATTRLPEGSQVIEQSPDRTLPPASVPMLGHVTSSYDSAELGRPFALALVGGGTGRIGTRLDVPVGERLVEVEVTSPVFVDPEGARRDG</sequence>
<evidence type="ECO:0000256" key="3">
    <source>
        <dbReference type="SAM" id="MobiDB-lite"/>
    </source>
</evidence>
<dbReference type="Gene3D" id="3.30.1360.120">
    <property type="entry name" value="Probable tRNA modification gtpase trme, domain 1"/>
    <property type="match status" value="1"/>
</dbReference>
<feature type="domain" description="SoxA A3" evidence="7">
    <location>
        <begin position="520"/>
        <end position="603"/>
    </location>
</feature>
<feature type="domain" description="GCVT N-terminal" evidence="4">
    <location>
        <begin position="617"/>
        <end position="888"/>
    </location>
</feature>
<dbReference type="InterPro" id="IPR036188">
    <property type="entry name" value="FAD/NAD-bd_sf"/>
</dbReference>
<dbReference type="PANTHER" id="PTHR43757">
    <property type="entry name" value="AMINOMETHYLTRANSFERASE"/>
    <property type="match status" value="1"/>
</dbReference>
<dbReference type="InterPro" id="IPR023753">
    <property type="entry name" value="FAD/NAD-binding_dom"/>
</dbReference>
<dbReference type="Pfam" id="PF08669">
    <property type="entry name" value="GCV_T_C"/>
    <property type="match status" value="1"/>
</dbReference>
<reference evidence="8" key="1">
    <citation type="journal article" date="2021" name="Nat. Microbiol.">
        <title>Cocultivation of an ultrasmall environmental parasitic bacterium with lytic ability against bacteria associated with wastewater foams.</title>
        <authorList>
            <person name="Batinovic S."/>
            <person name="Rose J.J.A."/>
            <person name="Ratcliffe J."/>
            <person name="Seviour R.J."/>
            <person name="Petrovski S."/>
        </authorList>
    </citation>
    <scope>NUCLEOTIDE SEQUENCE</scope>
    <source>
        <strain evidence="8">CON44</strain>
    </source>
</reference>
<proteinExistence type="inferred from homology"/>
<dbReference type="SUPFAM" id="SSF101790">
    <property type="entry name" value="Aminomethyltransferase beta-barrel domain"/>
    <property type="match status" value="1"/>
</dbReference>
<dbReference type="InterPro" id="IPR028896">
    <property type="entry name" value="GcvT/YgfZ/DmdA"/>
</dbReference>
<evidence type="ECO:0000259" key="5">
    <source>
        <dbReference type="Pfam" id="PF07992"/>
    </source>
</evidence>
<dbReference type="AlphaFoldDB" id="A0A857LI75"/>